<evidence type="ECO:0000313" key="2">
    <source>
        <dbReference type="EMBL" id="KAI5426457.1"/>
    </source>
</evidence>
<dbReference type="AlphaFoldDB" id="A0A9D5AW39"/>
<feature type="region of interest" description="Disordered" evidence="1">
    <location>
        <begin position="1"/>
        <end position="26"/>
    </location>
</feature>
<dbReference type="EMBL" id="JAMSHJ010000003">
    <property type="protein sequence ID" value="KAI5426457.1"/>
    <property type="molecule type" value="Genomic_DNA"/>
</dbReference>
<accession>A0A9D5AW39</accession>
<evidence type="ECO:0000313" key="3">
    <source>
        <dbReference type="Proteomes" id="UP001058974"/>
    </source>
</evidence>
<dbReference type="Proteomes" id="UP001058974">
    <property type="component" value="Chromosome 3"/>
</dbReference>
<organism evidence="2 3">
    <name type="scientific">Pisum sativum</name>
    <name type="common">Garden pea</name>
    <name type="synonym">Lathyrus oleraceus</name>
    <dbReference type="NCBI Taxonomy" id="3888"/>
    <lineage>
        <taxon>Eukaryota</taxon>
        <taxon>Viridiplantae</taxon>
        <taxon>Streptophyta</taxon>
        <taxon>Embryophyta</taxon>
        <taxon>Tracheophyta</taxon>
        <taxon>Spermatophyta</taxon>
        <taxon>Magnoliopsida</taxon>
        <taxon>eudicotyledons</taxon>
        <taxon>Gunneridae</taxon>
        <taxon>Pentapetalae</taxon>
        <taxon>rosids</taxon>
        <taxon>fabids</taxon>
        <taxon>Fabales</taxon>
        <taxon>Fabaceae</taxon>
        <taxon>Papilionoideae</taxon>
        <taxon>50 kb inversion clade</taxon>
        <taxon>NPAAA clade</taxon>
        <taxon>Hologalegina</taxon>
        <taxon>IRL clade</taxon>
        <taxon>Fabeae</taxon>
        <taxon>Lathyrus</taxon>
    </lineage>
</organism>
<feature type="region of interest" description="Disordered" evidence="1">
    <location>
        <begin position="99"/>
        <end position="141"/>
    </location>
</feature>
<protein>
    <submittedName>
        <fullName evidence="2">Uncharacterized protein</fullName>
    </submittedName>
</protein>
<keyword evidence="3" id="KW-1185">Reference proteome</keyword>
<gene>
    <name evidence="2" type="ORF">KIW84_032039</name>
</gene>
<feature type="compositionally biased region" description="Basic and acidic residues" evidence="1">
    <location>
        <begin position="105"/>
        <end position="125"/>
    </location>
</feature>
<sequence length="170" mass="18899">MSEVVIPSKKDIRGSQNRTRKTSRARDRTIHLRKRSFGIVREVVQEIFWRSAAARFFSLLEVRRRNRTTILCTAAAKHENHLILSSSASIRAAAVAPAAMSESDNSEHSAADTHKSAADTHKSADTGDSGQSKNTTFRGSKSEFHPALSISNIRNHIPIILEMEKDQYGT</sequence>
<feature type="compositionally biased region" description="Polar residues" evidence="1">
    <location>
        <begin position="126"/>
        <end position="139"/>
    </location>
</feature>
<dbReference type="Gramene" id="Psat03G0203900-T1">
    <property type="protein sequence ID" value="KAI5426457.1"/>
    <property type="gene ID" value="KIW84_032039"/>
</dbReference>
<evidence type="ECO:0000256" key="1">
    <source>
        <dbReference type="SAM" id="MobiDB-lite"/>
    </source>
</evidence>
<name>A0A9D5AW39_PEA</name>
<proteinExistence type="predicted"/>
<comment type="caution">
    <text evidence="2">The sequence shown here is derived from an EMBL/GenBank/DDBJ whole genome shotgun (WGS) entry which is preliminary data.</text>
</comment>
<reference evidence="2 3" key="1">
    <citation type="journal article" date="2022" name="Nat. Genet.">
        <title>Improved pea reference genome and pan-genome highlight genomic features and evolutionary characteristics.</title>
        <authorList>
            <person name="Yang T."/>
            <person name="Liu R."/>
            <person name="Luo Y."/>
            <person name="Hu S."/>
            <person name="Wang D."/>
            <person name="Wang C."/>
            <person name="Pandey M.K."/>
            <person name="Ge S."/>
            <person name="Xu Q."/>
            <person name="Li N."/>
            <person name="Li G."/>
            <person name="Huang Y."/>
            <person name="Saxena R.K."/>
            <person name="Ji Y."/>
            <person name="Li M."/>
            <person name="Yan X."/>
            <person name="He Y."/>
            <person name="Liu Y."/>
            <person name="Wang X."/>
            <person name="Xiang C."/>
            <person name="Varshney R.K."/>
            <person name="Ding H."/>
            <person name="Gao S."/>
            <person name="Zong X."/>
        </authorList>
    </citation>
    <scope>NUCLEOTIDE SEQUENCE [LARGE SCALE GENOMIC DNA]</scope>
    <source>
        <strain evidence="2 3">cv. Zhongwan 6</strain>
    </source>
</reference>